<sequence>MEQLQHALSEQVKTHPFTPQSPTITAFRAEMPAVGSLLPWLKGQATFPQYYLNFRDSARCIAAIGKVRSFSSEISAQEFVRQTDLLVVGGLTFDKRATFWLPRMVLEQTDNKLYATLYADGAQNPQSERQAALDAIKTLSNSTALSPVRQPLRIDTQKADENRWCAWVKKAVNAIERGDFTKVVLANETGFVASNPIDGKDFLAESEKQNTGCYHFLYAENPQRTFVGSTPERLFARHNGSIQTEALAGTAAMSEDPIQNQREAAWLLSDPKNDNENLLVVQDICDNLANYVRRLEVGEVGLKQLRRVQHLRRRIQAELKPPFSDAACLQAIHPTAAVSGLPQKKALDFLKNTENFDRTWYAGTLGVMTKNHSEFCVTIRSAFIESNKIRVFAGAGIVAGSVPLLEWREIERKASGLLTLLTHHGE</sequence>
<dbReference type="InterPro" id="IPR015890">
    <property type="entry name" value="Chorismate_C"/>
</dbReference>
<dbReference type="Pfam" id="PF00425">
    <property type="entry name" value="Chorismate_bind"/>
    <property type="match status" value="1"/>
</dbReference>
<dbReference type="SUPFAM" id="SSF56322">
    <property type="entry name" value="ADC synthase"/>
    <property type="match status" value="1"/>
</dbReference>
<dbReference type="InterPro" id="IPR044250">
    <property type="entry name" value="MenF-like"/>
</dbReference>
<dbReference type="AlphaFoldDB" id="A0AAW6Q9A4"/>
<dbReference type="GO" id="GO:0000287">
    <property type="term" value="F:magnesium ion binding"/>
    <property type="evidence" value="ECO:0007669"/>
    <property type="project" value="UniProtKB-UniRule"/>
</dbReference>
<dbReference type="Proteomes" id="UP001214976">
    <property type="component" value="Unassembled WGS sequence"/>
</dbReference>
<feature type="active site" description="Proton donor" evidence="5">
    <location>
        <position position="232"/>
    </location>
</feature>
<evidence type="ECO:0000313" key="7">
    <source>
        <dbReference type="EMBL" id="MDG2949938.1"/>
    </source>
</evidence>
<accession>A0AAW6Q9A4</accession>
<gene>
    <name evidence="5" type="primary">menF</name>
    <name evidence="7" type="ORF">P7M15_05305</name>
</gene>
<evidence type="ECO:0000259" key="6">
    <source>
        <dbReference type="Pfam" id="PF00425"/>
    </source>
</evidence>
<feature type="binding site" evidence="5">
    <location>
        <position position="409"/>
    </location>
    <ligand>
        <name>Mg(2+)</name>
        <dbReference type="ChEBI" id="CHEBI:18420"/>
    </ligand>
</feature>
<dbReference type="Gene3D" id="3.60.120.10">
    <property type="entry name" value="Anthranilate synthase"/>
    <property type="match status" value="1"/>
</dbReference>
<reference evidence="7" key="1">
    <citation type="submission" date="2023-03" db="EMBL/GenBank/DDBJ databases">
        <title>Classification of Bisgaard taxon 6 and taxon 10 as Exercitatus varius gen. nov., spec. nov.</title>
        <authorList>
            <person name="Christensen H."/>
        </authorList>
    </citation>
    <scope>NUCLEOTIDE SEQUENCE</scope>
    <source>
        <strain evidence="7">86116</strain>
    </source>
</reference>
<protein>
    <recommendedName>
        <fullName evidence="5">Isochorismate synthase MenF</fullName>
        <ecNumber evidence="5">5.4.4.2</ecNumber>
    </recommendedName>
    <alternativeName>
        <fullName evidence="5">Isochorismate mutase</fullName>
    </alternativeName>
</protein>
<comment type="similarity">
    <text evidence="2 5">Belongs to the isochorismate synthase family.</text>
</comment>
<dbReference type="HAMAP" id="MF_01935">
    <property type="entry name" value="MenF"/>
    <property type="match status" value="1"/>
</dbReference>
<organism evidence="7 8">
    <name type="scientific">Exercitatus varius</name>
    <dbReference type="NCBI Taxonomy" id="67857"/>
    <lineage>
        <taxon>Bacteria</taxon>
        <taxon>Pseudomonadati</taxon>
        <taxon>Pseudomonadota</taxon>
        <taxon>Gammaproteobacteria</taxon>
        <taxon>Pasteurellales</taxon>
        <taxon>Pasteurellaceae</taxon>
        <taxon>Exercitatus</taxon>
    </lineage>
</organism>
<keyword evidence="5" id="KW-0479">Metal-binding</keyword>
<keyword evidence="5" id="KW-0474">Menaquinone biosynthesis</keyword>
<dbReference type="InterPro" id="IPR004561">
    <property type="entry name" value="IsoChor_synthase"/>
</dbReference>
<dbReference type="PANTHER" id="PTHR47253:SF4">
    <property type="entry name" value="ISOCHORISMATE SYNTHASE 2, CHLOROPLASTIC"/>
    <property type="match status" value="1"/>
</dbReference>
<dbReference type="EMBL" id="JARQTW010000008">
    <property type="protein sequence ID" value="MDG2949938.1"/>
    <property type="molecule type" value="Genomic_DNA"/>
</dbReference>
<comment type="catalytic activity">
    <reaction evidence="1 5">
        <text>chorismate = isochorismate</text>
        <dbReference type="Rhea" id="RHEA:18985"/>
        <dbReference type="ChEBI" id="CHEBI:29748"/>
        <dbReference type="ChEBI" id="CHEBI:29780"/>
        <dbReference type="EC" id="5.4.4.2"/>
    </reaction>
</comment>
<comment type="cofactor">
    <cofactor evidence="5">
        <name>Mg(2+)</name>
        <dbReference type="ChEBI" id="CHEBI:18420"/>
    </cofactor>
</comment>
<feature type="active site" description="Proton acceptor" evidence="5">
    <location>
        <position position="182"/>
    </location>
</feature>
<dbReference type="InterPro" id="IPR005801">
    <property type="entry name" value="ADC_synthase"/>
</dbReference>
<dbReference type="GO" id="GO:0008909">
    <property type="term" value="F:isochorismate synthase activity"/>
    <property type="evidence" value="ECO:0007669"/>
    <property type="project" value="UniProtKB-UniRule"/>
</dbReference>
<keyword evidence="3 5" id="KW-0460">Magnesium</keyword>
<evidence type="ECO:0000256" key="1">
    <source>
        <dbReference type="ARBA" id="ARBA00000799"/>
    </source>
</evidence>
<feature type="domain" description="Chorismate-utilising enzyme C-terminal" evidence="6">
    <location>
        <begin position="161"/>
        <end position="413"/>
    </location>
</feature>
<evidence type="ECO:0000256" key="3">
    <source>
        <dbReference type="ARBA" id="ARBA00022842"/>
    </source>
</evidence>
<dbReference type="EC" id="5.4.4.2" evidence="5"/>
<comment type="caution">
    <text evidence="7">The sequence shown here is derived from an EMBL/GenBank/DDBJ whole genome shotgun (WGS) entry which is preliminary data.</text>
</comment>
<comment type="pathway">
    <text evidence="5">Quinol/quinone metabolism; menaquinone biosynthesis.</text>
</comment>
<dbReference type="NCBIfam" id="TIGR00543">
    <property type="entry name" value="isochor_syn"/>
    <property type="match status" value="1"/>
</dbReference>
<evidence type="ECO:0000256" key="5">
    <source>
        <dbReference type="HAMAP-Rule" id="MF_01935"/>
    </source>
</evidence>
<evidence type="ECO:0000256" key="2">
    <source>
        <dbReference type="ARBA" id="ARBA00005297"/>
    </source>
</evidence>
<proteinExistence type="inferred from homology"/>
<dbReference type="RefSeq" id="WP_317477044.1">
    <property type="nucleotide sequence ID" value="NZ_JARQTW010000008.1"/>
</dbReference>
<dbReference type="GO" id="GO:0009234">
    <property type="term" value="P:menaquinone biosynthetic process"/>
    <property type="evidence" value="ECO:0007669"/>
    <property type="project" value="UniProtKB-UniRule"/>
</dbReference>
<comment type="function">
    <text evidence="5">Catalyzes the conversion of chorismate to isochorismate.</text>
</comment>
<dbReference type="PANTHER" id="PTHR47253">
    <property type="match status" value="1"/>
</dbReference>
<evidence type="ECO:0000256" key="4">
    <source>
        <dbReference type="ARBA" id="ARBA00023235"/>
    </source>
</evidence>
<keyword evidence="4 5" id="KW-0413">Isomerase</keyword>
<evidence type="ECO:0000313" key="8">
    <source>
        <dbReference type="Proteomes" id="UP001214976"/>
    </source>
</evidence>
<feature type="binding site" evidence="5">
    <location>
        <position position="276"/>
    </location>
    <ligand>
        <name>Mg(2+)</name>
        <dbReference type="ChEBI" id="CHEBI:18420"/>
    </ligand>
</feature>
<dbReference type="InterPro" id="IPR034681">
    <property type="entry name" value="MenF"/>
</dbReference>
<comment type="pathway">
    <text evidence="5">Quinol/quinone metabolism; 1,4-dihydroxy-2-naphthoate biosynthesis; 1,4-dihydroxy-2-naphthoate from chorismate: step 1/7.</text>
</comment>
<name>A0AAW6Q9A4_9PAST</name>